<dbReference type="GO" id="GO:0006396">
    <property type="term" value="P:RNA processing"/>
    <property type="evidence" value="ECO:0007669"/>
    <property type="project" value="UniProtKB-ARBA"/>
</dbReference>
<comment type="caution">
    <text evidence="3">The sequence shown here is derived from an EMBL/GenBank/DDBJ whole genome shotgun (WGS) entry which is preliminary data.</text>
</comment>
<dbReference type="InterPro" id="IPR020103">
    <property type="entry name" value="PsdUridine_synth_cat_dom_sf"/>
</dbReference>
<reference evidence="4" key="1">
    <citation type="submission" date="2017-09" db="EMBL/GenBank/DDBJ databases">
        <title>The Reconstruction of 2,631 Draft Metagenome-Assembled Genomes from the Global Oceans.</title>
        <authorList>
            <person name="Tully B.J."/>
            <person name="Graham E.D."/>
            <person name="Heidelberg J.F."/>
        </authorList>
    </citation>
    <scope>NUCLEOTIDE SEQUENCE [LARGE SCALE GENOMIC DNA]</scope>
</reference>
<evidence type="ECO:0000259" key="1">
    <source>
        <dbReference type="Pfam" id="PF00849"/>
    </source>
</evidence>
<dbReference type="GO" id="GO:0001522">
    <property type="term" value="P:pseudouridine synthesis"/>
    <property type="evidence" value="ECO:0007669"/>
    <property type="project" value="InterPro"/>
</dbReference>
<sequence>MQVSLSFTPQLLFEDNHLLVIEKPVNLLSQADHSGSPDLLSLLKDWIKQRDQKPGQVFLGLVQRLDRPVGGVMVFAKTSKAASRLADQVRQRTLQKTYLAVVAGVVDPPEWTLTDWLQKDRHSNTVRVVESGVSQAKQAILHYERIAVHANKSLLRIQLETGRSHQIRVQLVHCGHPLLGDHKYGQARNLSGPALWSHQLQFQHPILRKFLLFTSSPPKTKPWQDFKSV</sequence>
<dbReference type="InterPro" id="IPR006145">
    <property type="entry name" value="PsdUridine_synth_RsuA/RluA"/>
</dbReference>
<dbReference type="InterPro" id="IPR050188">
    <property type="entry name" value="RluA_PseudoU_synthase"/>
</dbReference>
<dbReference type="AlphaFoldDB" id="A0A2D6YLU9"/>
<dbReference type="EMBL" id="NZEX01000132">
    <property type="protein sequence ID" value="MAH64075.1"/>
    <property type="molecule type" value="Genomic_DNA"/>
</dbReference>
<dbReference type="EMBL" id="NZEX01000035">
    <property type="protein sequence ID" value="MAH62496.1"/>
    <property type="molecule type" value="Genomic_DNA"/>
</dbReference>
<evidence type="ECO:0000313" key="3">
    <source>
        <dbReference type="EMBL" id="MAH64075.1"/>
    </source>
</evidence>
<dbReference type="Proteomes" id="UP000226525">
    <property type="component" value="Unassembled WGS sequence"/>
</dbReference>
<dbReference type="GO" id="GO:0003723">
    <property type="term" value="F:RNA binding"/>
    <property type="evidence" value="ECO:0007669"/>
    <property type="project" value="InterPro"/>
</dbReference>
<protein>
    <submittedName>
        <fullName evidence="3">RNA pseudouridine synthase</fullName>
    </submittedName>
</protein>
<name>A0A2D6YLU9_9DELT</name>
<dbReference type="PANTHER" id="PTHR21600">
    <property type="entry name" value="MITOCHONDRIAL RNA PSEUDOURIDINE SYNTHASE"/>
    <property type="match status" value="1"/>
</dbReference>
<dbReference type="CDD" id="cd02869">
    <property type="entry name" value="PseudoU_synth_RluA_like"/>
    <property type="match status" value="1"/>
</dbReference>
<evidence type="ECO:0000313" key="2">
    <source>
        <dbReference type="EMBL" id="MAH62496.1"/>
    </source>
</evidence>
<dbReference type="GO" id="GO:0009982">
    <property type="term" value="F:pseudouridine synthase activity"/>
    <property type="evidence" value="ECO:0007669"/>
    <property type="project" value="InterPro"/>
</dbReference>
<dbReference type="SUPFAM" id="SSF55120">
    <property type="entry name" value="Pseudouridine synthase"/>
    <property type="match status" value="1"/>
</dbReference>
<proteinExistence type="predicted"/>
<gene>
    <name evidence="2" type="ORF">CMN54_03420</name>
    <name evidence="3" type="ORF">CMN54_11655</name>
</gene>
<feature type="domain" description="Pseudouridine synthase RsuA/RluA-like" evidence="1">
    <location>
        <begin position="17"/>
        <end position="171"/>
    </location>
</feature>
<dbReference type="Pfam" id="PF00849">
    <property type="entry name" value="PseudoU_synth_2"/>
    <property type="match status" value="1"/>
</dbReference>
<dbReference type="GO" id="GO:0140098">
    <property type="term" value="F:catalytic activity, acting on RNA"/>
    <property type="evidence" value="ECO:0007669"/>
    <property type="project" value="UniProtKB-ARBA"/>
</dbReference>
<evidence type="ECO:0000313" key="4">
    <source>
        <dbReference type="Proteomes" id="UP000226525"/>
    </source>
</evidence>
<organism evidence="3 4">
    <name type="scientific">SAR324 cluster bacterium</name>
    <dbReference type="NCBI Taxonomy" id="2024889"/>
    <lineage>
        <taxon>Bacteria</taxon>
        <taxon>Deltaproteobacteria</taxon>
        <taxon>SAR324 cluster</taxon>
    </lineage>
</organism>
<dbReference type="Gene3D" id="3.30.2350.10">
    <property type="entry name" value="Pseudouridine synthase"/>
    <property type="match status" value="1"/>
</dbReference>
<accession>A0A2D6YLU9</accession>
<reference evidence="3" key="2">
    <citation type="journal article" date="2018" name="Sci. Data">
        <title>The reconstruction of 2,631 draft metagenome-assembled genomes from the global oceans.</title>
        <authorList>
            <person name="Tully B.J."/>
            <person name="Graham E.D."/>
            <person name="Heidelberg J.F."/>
        </authorList>
    </citation>
    <scope>NUCLEOTIDE SEQUENCE</scope>
    <source>
        <strain evidence="3">MED745</strain>
    </source>
</reference>